<dbReference type="GO" id="GO:0003964">
    <property type="term" value="F:RNA-directed DNA polymerase activity"/>
    <property type="evidence" value="ECO:0007669"/>
    <property type="project" value="UniProtKB-KW"/>
</dbReference>
<reference evidence="2" key="1">
    <citation type="journal article" date="2019" name="Sci. Rep.">
        <title>Draft genome of Tanacetum cinerariifolium, the natural source of mosquito coil.</title>
        <authorList>
            <person name="Yamashiro T."/>
            <person name="Shiraishi A."/>
            <person name="Satake H."/>
            <person name="Nakayama K."/>
        </authorList>
    </citation>
    <scope>NUCLEOTIDE SEQUENCE</scope>
</reference>
<dbReference type="EMBL" id="BKCJ010360002">
    <property type="protein sequence ID" value="GFA04174.1"/>
    <property type="molecule type" value="Genomic_DNA"/>
</dbReference>
<name>A0A699J1F6_TANCI</name>
<dbReference type="Pfam" id="PF00078">
    <property type="entry name" value="RVT_1"/>
    <property type="match status" value="1"/>
</dbReference>
<feature type="non-terminal residue" evidence="2">
    <location>
        <position position="209"/>
    </location>
</feature>
<dbReference type="PANTHER" id="PTHR33116">
    <property type="entry name" value="REVERSE TRANSCRIPTASE ZINC-BINDING DOMAIN-CONTAINING PROTEIN-RELATED-RELATED"/>
    <property type="match status" value="1"/>
</dbReference>
<gene>
    <name evidence="2" type="ORF">Tci_576146</name>
</gene>
<evidence type="ECO:0000313" key="2">
    <source>
        <dbReference type="EMBL" id="GFA04174.1"/>
    </source>
</evidence>
<evidence type="ECO:0000259" key="1">
    <source>
        <dbReference type="PROSITE" id="PS50878"/>
    </source>
</evidence>
<dbReference type="InterPro" id="IPR000477">
    <property type="entry name" value="RT_dom"/>
</dbReference>
<comment type="caution">
    <text evidence="2">The sequence shown here is derived from an EMBL/GenBank/DDBJ whole genome shotgun (WGS) entry which is preliminary data.</text>
</comment>
<dbReference type="PANTHER" id="PTHR33116:SF78">
    <property type="entry name" value="OS12G0587133 PROTEIN"/>
    <property type="match status" value="1"/>
</dbReference>
<proteinExistence type="predicted"/>
<sequence length="209" mass="23624">MGSILVNGNPTPKFKYHKGLKQGSPLSPFLSILIMESLYFLFKNVVNASAYKVIPIDDTLTLSHLFYADDVMFVGKWDMANVNTIVNVLKCFFLDSNLKINLYKSKLMGIGIPHNEVVLAAKSIGCLTFSVPFNFLDVKVGGIMSGCSSWDEAFLFKWIWRFISQDPSLRSRFIKGMYGPKGALDNPHIITRRSPWLDLTREFKSLSLK</sequence>
<accession>A0A699J1F6</accession>
<keyword evidence="2" id="KW-0548">Nucleotidyltransferase</keyword>
<dbReference type="SUPFAM" id="SSF56672">
    <property type="entry name" value="DNA/RNA polymerases"/>
    <property type="match status" value="1"/>
</dbReference>
<keyword evidence="2" id="KW-0695">RNA-directed DNA polymerase</keyword>
<protein>
    <submittedName>
        <fullName evidence="2">RNA-directed DNA polymerase, eukaryota</fullName>
    </submittedName>
</protein>
<dbReference type="AlphaFoldDB" id="A0A699J1F6"/>
<dbReference type="InterPro" id="IPR043502">
    <property type="entry name" value="DNA/RNA_pol_sf"/>
</dbReference>
<organism evidence="2">
    <name type="scientific">Tanacetum cinerariifolium</name>
    <name type="common">Dalmatian daisy</name>
    <name type="synonym">Chrysanthemum cinerariifolium</name>
    <dbReference type="NCBI Taxonomy" id="118510"/>
    <lineage>
        <taxon>Eukaryota</taxon>
        <taxon>Viridiplantae</taxon>
        <taxon>Streptophyta</taxon>
        <taxon>Embryophyta</taxon>
        <taxon>Tracheophyta</taxon>
        <taxon>Spermatophyta</taxon>
        <taxon>Magnoliopsida</taxon>
        <taxon>eudicotyledons</taxon>
        <taxon>Gunneridae</taxon>
        <taxon>Pentapetalae</taxon>
        <taxon>asterids</taxon>
        <taxon>campanulids</taxon>
        <taxon>Asterales</taxon>
        <taxon>Asteraceae</taxon>
        <taxon>Asteroideae</taxon>
        <taxon>Anthemideae</taxon>
        <taxon>Anthemidinae</taxon>
        <taxon>Tanacetum</taxon>
    </lineage>
</organism>
<feature type="domain" description="Reverse transcriptase" evidence="1">
    <location>
        <begin position="1"/>
        <end position="140"/>
    </location>
</feature>
<dbReference type="PROSITE" id="PS50878">
    <property type="entry name" value="RT_POL"/>
    <property type="match status" value="1"/>
</dbReference>
<keyword evidence="2" id="KW-0808">Transferase</keyword>